<dbReference type="AlphaFoldDB" id="A0A2N9VZZ8"/>
<sequence length="101" mass="10996">MNGADGGWAKWESSGPVIAFAKADIEITQEPAKLAGIKIFVSDYTGAEDGYKPFNKHIEEMFYSLGDGTYGPKLDILSGDLRHLHIITQKTILAIGDLLRG</sequence>
<gene>
    <name evidence="1" type="ORF">B5P45_09705</name>
</gene>
<reference evidence="2" key="1">
    <citation type="journal article" date="2017" name="Int J Environ Stud">
        <title>Does the Miocene-Pliocene relict legume Oxytropis triphylla form nitrogen-fixing nodules with a combination of bacterial strains?</title>
        <authorList>
            <person name="Safronova V."/>
            <person name="Belimov A."/>
            <person name="Sazanova A."/>
            <person name="Kuznetsova I."/>
            <person name="Popova J."/>
            <person name="Andronov E."/>
            <person name="Verkhozina A."/>
            <person name="Tikhonovich I."/>
        </authorList>
    </citation>
    <scope>NUCLEOTIDE SEQUENCE [LARGE SCALE GENOMIC DNA]</scope>
    <source>
        <strain evidence="2">Tri-38</strain>
    </source>
</reference>
<dbReference type="EMBL" id="MZMT01000024">
    <property type="protein sequence ID" value="PIO45066.1"/>
    <property type="molecule type" value="Genomic_DNA"/>
</dbReference>
<organism evidence="1 2">
    <name type="scientific">Phyllobacterium zundukense</name>
    <dbReference type="NCBI Taxonomy" id="1867719"/>
    <lineage>
        <taxon>Bacteria</taxon>
        <taxon>Pseudomonadati</taxon>
        <taxon>Pseudomonadota</taxon>
        <taxon>Alphaproteobacteria</taxon>
        <taxon>Hyphomicrobiales</taxon>
        <taxon>Phyllobacteriaceae</taxon>
        <taxon>Phyllobacterium</taxon>
    </lineage>
</organism>
<proteinExistence type="predicted"/>
<dbReference type="OrthoDB" id="8020152at2"/>
<evidence type="ECO:0000313" key="1">
    <source>
        <dbReference type="EMBL" id="PIO45066.1"/>
    </source>
</evidence>
<accession>A0A2N9VZZ8</accession>
<protein>
    <submittedName>
        <fullName evidence="1">Uncharacterized protein</fullName>
    </submittedName>
</protein>
<evidence type="ECO:0000313" key="2">
    <source>
        <dbReference type="Proteomes" id="UP000232163"/>
    </source>
</evidence>
<comment type="caution">
    <text evidence="1">The sequence shown here is derived from an EMBL/GenBank/DDBJ whole genome shotgun (WGS) entry which is preliminary data.</text>
</comment>
<dbReference type="RefSeq" id="WP_100002103.1">
    <property type="nucleotide sequence ID" value="NZ_CP017941.1"/>
</dbReference>
<dbReference type="KEGG" id="pht:BLM14_22285"/>
<keyword evidence="2" id="KW-1185">Reference proteome</keyword>
<name>A0A2N9VZZ8_9HYPH</name>
<dbReference type="Proteomes" id="UP000232163">
    <property type="component" value="Unassembled WGS sequence"/>
</dbReference>